<comment type="caution">
    <text evidence="2">The sequence shown here is derived from an EMBL/GenBank/DDBJ whole genome shotgun (WGS) entry which is preliminary data.</text>
</comment>
<reference evidence="4" key="2">
    <citation type="submission" date="2019-06" db="EMBL/GenBank/DDBJ databases">
        <title>Co-occurence of chitin degradation, pigmentation and bioactivity in marine Pseudoalteromonas.</title>
        <authorList>
            <person name="Sonnenschein E.C."/>
            <person name="Bech P.K."/>
        </authorList>
    </citation>
    <scope>NUCLEOTIDE SEQUENCE [LARGE SCALE GENOMIC DNA]</scope>
    <source>
        <strain evidence="4">S2231</strain>
        <strain evidence="1">S2233</strain>
    </source>
</reference>
<evidence type="ECO:0000313" key="3">
    <source>
        <dbReference type="Proteomes" id="UP000305730"/>
    </source>
</evidence>
<dbReference type="OrthoDB" id="10020766at2"/>
<sequence length="255" mass="28317">MHVSLIYEGVTLRATWSGIEKPTERERQHWLKMSSAEDPGSSVDTVQHLLFTEPVDSKTLLLITPRKITWSVMYTNTIIFLGDELKNNYSQNNMCRVLSSHLPIDGILDTVYQTEQSNNVRLHRNFEIGSTLTQTKKNTLISMCYAKKYDGSALGEHHVSRSLIVQFSSDNVGNHLCGSSVQVPVQLQWRDDIDLSRINFGASVYKKNYLSGGAWAPEVAVDLASIGRSDRVSLSGLSGSSAVNAGVSVMVSHYH</sequence>
<dbReference type="Proteomes" id="UP000305730">
    <property type="component" value="Unassembled WGS sequence"/>
</dbReference>
<keyword evidence="3" id="KW-1185">Reference proteome</keyword>
<dbReference type="Proteomes" id="UP000307706">
    <property type="component" value="Unassembled WGS sequence"/>
</dbReference>
<dbReference type="RefSeq" id="WP_138594626.1">
    <property type="nucleotide sequence ID" value="NZ_PNCK01000009.1"/>
</dbReference>
<name>A0A5S3XVC0_9GAMM</name>
<protein>
    <submittedName>
        <fullName evidence="2">Uncharacterized protein</fullName>
    </submittedName>
</protein>
<organism evidence="2 4">
    <name type="scientific">Pseudoalteromonas citrea</name>
    <dbReference type="NCBI Taxonomy" id="43655"/>
    <lineage>
        <taxon>Bacteria</taxon>
        <taxon>Pseudomonadati</taxon>
        <taxon>Pseudomonadota</taxon>
        <taxon>Gammaproteobacteria</taxon>
        <taxon>Alteromonadales</taxon>
        <taxon>Pseudoalteromonadaceae</taxon>
        <taxon>Pseudoalteromonas</taxon>
    </lineage>
</organism>
<accession>A0A5S3XVC0</accession>
<gene>
    <name evidence="2" type="ORF">CWB96_00120</name>
    <name evidence="1" type="ORF">CWB97_02115</name>
</gene>
<dbReference type="EMBL" id="PNCK01000009">
    <property type="protein sequence ID" value="TMP46271.1"/>
    <property type="molecule type" value="Genomic_DNA"/>
</dbReference>
<evidence type="ECO:0000313" key="1">
    <source>
        <dbReference type="EMBL" id="TMP46271.1"/>
    </source>
</evidence>
<dbReference type="EMBL" id="PNCL01000001">
    <property type="protein sequence ID" value="TMP63047.1"/>
    <property type="molecule type" value="Genomic_DNA"/>
</dbReference>
<evidence type="ECO:0000313" key="4">
    <source>
        <dbReference type="Proteomes" id="UP000307706"/>
    </source>
</evidence>
<evidence type="ECO:0000313" key="2">
    <source>
        <dbReference type="EMBL" id="TMP63047.1"/>
    </source>
</evidence>
<proteinExistence type="predicted"/>
<dbReference type="AlphaFoldDB" id="A0A5S3XVC0"/>
<reference evidence="2" key="3">
    <citation type="submission" date="2019-09" db="EMBL/GenBank/DDBJ databases">
        <title>Co-occurence of chitin degradation, pigmentation and bioactivity in marine Pseudoalteromonas.</title>
        <authorList>
            <person name="Sonnenschein E.C."/>
            <person name="Bech P.K."/>
        </authorList>
    </citation>
    <scope>NUCLEOTIDE SEQUENCE</scope>
    <source>
        <strain evidence="2">S2231</strain>
        <strain evidence="3">S2233</strain>
    </source>
</reference>
<reference evidence="3 4" key="1">
    <citation type="submission" date="2017-12" db="EMBL/GenBank/DDBJ databases">
        <authorList>
            <person name="Paulsen S."/>
            <person name="Gram L.K."/>
        </authorList>
    </citation>
    <scope>NUCLEOTIDE SEQUENCE [LARGE SCALE GENOMIC DNA]</scope>
    <source>
        <strain evidence="2 4">S2231</strain>
        <strain evidence="1 3">S2233</strain>
    </source>
</reference>